<gene>
    <name evidence="3" type="ORF">GCM10007036_31490</name>
</gene>
<evidence type="ECO:0000256" key="1">
    <source>
        <dbReference type="SAM" id="MobiDB-lite"/>
    </source>
</evidence>
<reference evidence="3" key="1">
    <citation type="journal article" date="2014" name="Int. J. Syst. Evol. Microbiol.">
        <title>Complete genome sequence of Corynebacterium casei LMG S-19264T (=DSM 44701T), isolated from a smear-ripened cheese.</title>
        <authorList>
            <consortium name="US DOE Joint Genome Institute (JGI-PGF)"/>
            <person name="Walter F."/>
            <person name="Albersmeier A."/>
            <person name="Kalinowski J."/>
            <person name="Ruckert C."/>
        </authorList>
    </citation>
    <scope>NUCLEOTIDE SEQUENCE</scope>
    <source>
        <strain evidence="3">CGMCC 1.12214</strain>
    </source>
</reference>
<keyword evidence="2" id="KW-0732">Signal</keyword>
<dbReference type="AlphaFoldDB" id="A0A917IA02"/>
<name>A0A917IA02_9HYPH</name>
<dbReference type="EMBL" id="BMES01000002">
    <property type="protein sequence ID" value="GGH24817.1"/>
    <property type="molecule type" value="Genomic_DNA"/>
</dbReference>
<sequence>MKTSLIAALAVLLAAAAPAAAQTAANPLKKPAPAATAPAAPAPATPAPTAAAPATEKKPPSEAQMASRNRMKECGAEWQAAKKAGKTEGKTWRQFSSECLKKK</sequence>
<feature type="chain" id="PRO_5037461001" description="PsiF repeat-containing protein" evidence="2">
    <location>
        <begin position="22"/>
        <end position="103"/>
    </location>
</feature>
<protein>
    <recommendedName>
        <fullName evidence="5">PsiF repeat-containing protein</fullName>
    </recommendedName>
</protein>
<dbReference type="RefSeq" id="WP_188518669.1">
    <property type="nucleotide sequence ID" value="NZ_BMES01000002.1"/>
</dbReference>
<evidence type="ECO:0000313" key="3">
    <source>
        <dbReference type="EMBL" id="GGH24817.1"/>
    </source>
</evidence>
<comment type="caution">
    <text evidence="3">The sequence shown here is derived from an EMBL/GenBank/DDBJ whole genome shotgun (WGS) entry which is preliminary data.</text>
</comment>
<proteinExistence type="predicted"/>
<feature type="region of interest" description="Disordered" evidence="1">
    <location>
        <begin position="20"/>
        <end position="103"/>
    </location>
</feature>
<keyword evidence="4" id="KW-1185">Reference proteome</keyword>
<dbReference type="Proteomes" id="UP000603912">
    <property type="component" value="Unassembled WGS sequence"/>
</dbReference>
<feature type="signal peptide" evidence="2">
    <location>
        <begin position="1"/>
        <end position="21"/>
    </location>
</feature>
<evidence type="ECO:0000256" key="2">
    <source>
        <dbReference type="SAM" id="SignalP"/>
    </source>
</evidence>
<reference evidence="3" key="2">
    <citation type="submission" date="2020-09" db="EMBL/GenBank/DDBJ databases">
        <authorList>
            <person name="Sun Q."/>
            <person name="Zhou Y."/>
        </authorList>
    </citation>
    <scope>NUCLEOTIDE SEQUENCE</scope>
    <source>
        <strain evidence="3">CGMCC 1.12214</strain>
    </source>
</reference>
<evidence type="ECO:0000313" key="4">
    <source>
        <dbReference type="Proteomes" id="UP000603912"/>
    </source>
</evidence>
<evidence type="ECO:0008006" key="5">
    <source>
        <dbReference type="Google" id="ProtNLM"/>
    </source>
</evidence>
<feature type="compositionally biased region" description="Low complexity" evidence="1">
    <location>
        <begin position="20"/>
        <end position="39"/>
    </location>
</feature>
<accession>A0A917IA02</accession>
<organism evidence="3 4">
    <name type="scientific">Alsobacter metallidurans</name>
    <dbReference type="NCBI Taxonomy" id="340221"/>
    <lineage>
        <taxon>Bacteria</taxon>
        <taxon>Pseudomonadati</taxon>
        <taxon>Pseudomonadota</taxon>
        <taxon>Alphaproteobacteria</taxon>
        <taxon>Hyphomicrobiales</taxon>
        <taxon>Alsobacteraceae</taxon>
        <taxon>Alsobacter</taxon>
    </lineage>
</organism>